<dbReference type="Pfam" id="PF18728">
    <property type="entry name" value="HEPN_AbiV"/>
    <property type="match status" value="1"/>
</dbReference>
<dbReference type="Proteomes" id="UP000034875">
    <property type="component" value="Unassembled WGS sequence"/>
</dbReference>
<protein>
    <recommendedName>
        <fullName evidence="3">HEPN domain-containing protein</fullName>
    </recommendedName>
</protein>
<dbReference type="NCBIfam" id="TIGR04498">
    <property type="entry name" value="AbiV_defense"/>
    <property type="match status" value="1"/>
</dbReference>
<evidence type="ECO:0000313" key="1">
    <source>
        <dbReference type="EMBL" id="KKS42804.1"/>
    </source>
</evidence>
<dbReference type="EMBL" id="LCCZ01000036">
    <property type="protein sequence ID" value="KKS42804.1"/>
    <property type="molecule type" value="Genomic_DNA"/>
</dbReference>
<dbReference type="InterPro" id="IPR030987">
    <property type="entry name" value="AbiV"/>
</dbReference>
<evidence type="ECO:0000313" key="2">
    <source>
        <dbReference type="Proteomes" id="UP000034875"/>
    </source>
</evidence>
<proteinExistence type="predicted"/>
<sequence>MDLQPKKSEQLKKNMKKTDENFVKNNIQYLISKSFQNSERLFRVAKILRSKQSFCSSLLFSISALEELAKWHFLNQGTIDYTKLEKITDHNFKIDEMLKIFKEITNNSRLKKEDSAWLTNNRIKEMREDVLYVRLKERNGDKKYPIFPDEKYWQKRAKAIINLLEIIFKHYKKE</sequence>
<comment type="caution">
    <text evidence="1">The sequence shown here is derived from an EMBL/GenBank/DDBJ whole genome shotgun (WGS) entry which is preliminary data.</text>
</comment>
<dbReference type="AlphaFoldDB" id="A0A0G0Z212"/>
<evidence type="ECO:0008006" key="3">
    <source>
        <dbReference type="Google" id="ProtNLM"/>
    </source>
</evidence>
<organism evidence="1 2">
    <name type="scientific">candidate division CPR1 bacterium GW2011_GWA2_42_17</name>
    <dbReference type="NCBI Taxonomy" id="1618341"/>
    <lineage>
        <taxon>Bacteria</taxon>
        <taxon>candidate division CPR1</taxon>
    </lineage>
</organism>
<reference evidence="1 2" key="1">
    <citation type="journal article" date="2015" name="Nature">
        <title>rRNA introns, odd ribosomes, and small enigmatic genomes across a large radiation of phyla.</title>
        <authorList>
            <person name="Brown C.T."/>
            <person name="Hug L.A."/>
            <person name="Thomas B.C."/>
            <person name="Sharon I."/>
            <person name="Castelle C.J."/>
            <person name="Singh A."/>
            <person name="Wilkins M.J."/>
            <person name="Williams K.H."/>
            <person name="Banfield J.F."/>
        </authorList>
    </citation>
    <scope>NUCLEOTIDE SEQUENCE [LARGE SCALE GENOMIC DNA]</scope>
</reference>
<accession>A0A0G0Z212</accession>
<name>A0A0G0Z212_9BACT</name>
<gene>
    <name evidence="1" type="ORF">UV05_C0036G0008</name>
</gene>